<proteinExistence type="predicted"/>
<dbReference type="Gene3D" id="1.10.260.40">
    <property type="entry name" value="lambda repressor-like DNA-binding domains"/>
    <property type="match status" value="1"/>
</dbReference>
<dbReference type="CDD" id="cd00093">
    <property type="entry name" value="HTH_XRE"/>
    <property type="match status" value="1"/>
</dbReference>
<name>A0A1G2FYG7_9BACT</name>
<feature type="domain" description="HTH cro/C1-type" evidence="1">
    <location>
        <begin position="39"/>
        <end position="93"/>
    </location>
</feature>
<sequence length="129" mass="14805">MFYVTRFPLLTFMPKNKSSKIEMKVESDDDLKRIIGGRVKRARKRLDRTARWLAEQIGSSRVALTQIENGRNNINATLLWKIASVLHCEMKEFFPDVPDSTSLSQTDLNTIALENKQAAEFAKKAFKKT</sequence>
<organism evidence="2 3">
    <name type="scientific">Candidatus Ryanbacteria bacterium RIFCSPHIGHO2_01_FULL_48_27</name>
    <dbReference type="NCBI Taxonomy" id="1802115"/>
    <lineage>
        <taxon>Bacteria</taxon>
        <taxon>Candidatus Ryaniibacteriota</taxon>
    </lineage>
</organism>
<comment type="caution">
    <text evidence="2">The sequence shown here is derived from an EMBL/GenBank/DDBJ whole genome shotgun (WGS) entry which is preliminary data.</text>
</comment>
<dbReference type="SMART" id="SM00530">
    <property type="entry name" value="HTH_XRE"/>
    <property type="match status" value="1"/>
</dbReference>
<dbReference type="InterPro" id="IPR001387">
    <property type="entry name" value="Cro/C1-type_HTH"/>
</dbReference>
<dbReference type="Pfam" id="PF01381">
    <property type="entry name" value="HTH_3"/>
    <property type="match status" value="1"/>
</dbReference>
<evidence type="ECO:0000313" key="3">
    <source>
        <dbReference type="Proteomes" id="UP000177785"/>
    </source>
</evidence>
<dbReference type="AlphaFoldDB" id="A0A1G2FYG7"/>
<accession>A0A1G2FYG7</accession>
<dbReference type="SUPFAM" id="SSF47413">
    <property type="entry name" value="lambda repressor-like DNA-binding domains"/>
    <property type="match status" value="1"/>
</dbReference>
<dbReference type="EMBL" id="MHNL01000039">
    <property type="protein sequence ID" value="OGZ43099.1"/>
    <property type="molecule type" value="Genomic_DNA"/>
</dbReference>
<reference evidence="2 3" key="1">
    <citation type="journal article" date="2016" name="Nat. Commun.">
        <title>Thousands of microbial genomes shed light on interconnected biogeochemical processes in an aquifer system.</title>
        <authorList>
            <person name="Anantharaman K."/>
            <person name="Brown C.T."/>
            <person name="Hug L.A."/>
            <person name="Sharon I."/>
            <person name="Castelle C.J."/>
            <person name="Probst A.J."/>
            <person name="Thomas B.C."/>
            <person name="Singh A."/>
            <person name="Wilkins M.J."/>
            <person name="Karaoz U."/>
            <person name="Brodie E.L."/>
            <person name="Williams K.H."/>
            <person name="Hubbard S.S."/>
            <person name="Banfield J.F."/>
        </authorList>
    </citation>
    <scope>NUCLEOTIDE SEQUENCE [LARGE SCALE GENOMIC DNA]</scope>
</reference>
<dbReference type="GO" id="GO:0003677">
    <property type="term" value="F:DNA binding"/>
    <property type="evidence" value="ECO:0007669"/>
    <property type="project" value="InterPro"/>
</dbReference>
<gene>
    <name evidence="2" type="ORF">A2756_00005</name>
</gene>
<protein>
    <recommendedName>
        <fullName evidence="1">HTH cro/C1-type domain-containing protein</fullName>
    </recommendedName>
</protein>
<dbReference type="STRING" id="1802115.A2756_00005"/>
<evidence type="ECO:0000313" key="2">
    <source>
        <dbReference type="EMBL" id="OGZ43099.1"/>
    </source>
</evidence>
<dbReference type="PROSITE" id="PS50943">
    <property type="entry name" value="HTH_CROC1"/>
    <property type="match status" value="1"/>
</dbReference>
<evidence type="ECO:0000259" key="1">
    <source>
        <dbReference type="PROSITE" id="PS50943"/>
    </source>
</evidence>
<dbReference type="Proteomes" id="UP000177785">
    <property type="component" value="Unassembled WGS sequence"/>
</dbReference>
<dbReference type="InterPro" id="IPR010982">
    <property type="entry name" value="Lambda_DNA-bd_dom_sf"/>
</dbReference>